<dbReference type="AlphaFoldDB" id="X0SBK8"/>
<feature type="non-terminal residue" evidence="1">
    <location>
        <position position="1"/>
    </location>
</feature>
<reference evidence="1" key="1">
    <citation type="journal article" date="2014" name="Front. Microbiol.">
        <title>High frequency of phylogenetically diverse reductive dehalogenase-homologous genes in deep subseafloor sedimentary metagenomes.</title>
        <authorList>
            <person name="Kawai M."/>
            <person name="Futagami T."/>
            <person name="Toyoda A."/>
            <person name="Takaki Y."/>
            <person name="Nishi S."/>
            <person name="Hori S."/>
            <person name="Arai W."/>
            <person name="Tsubouchi T."/>
            <person name="Morono Y."/>
            <person name="Uchiyama I."/>
            <person name="Ito T."/>
            <person name="Fujiyama A."/>
            <person name="Inagaki F."/>
            <person name="Takami H."/>
        </authorList>
    </citation>
    <scope>NUCLEOTIDE SEQUENCE</scope>
    <source>
        <strain evidence="1">Expedition CK06-06</strain>
    </source>
</reference>
<comment type="caution">
    <text evidence="1">The sequence shown here is derived from an EMBL/GenBank/DDBJ whole genome shotgun (WGS) entry which is preliminary data.</text>
</comment>
<evidence type="ECO:0000313" key="1">
    <source>
        <dbReference type="EMBL" id="GAF78409.1"/>
    </source>
</evidence>
<name>X0SBK8_9ZZZZ</name>
<accession>X0SBK8</accession>
<gene>
    <name evidence="1" type="ORF">S01H1_16045</name>
</gene>
<proteinExistence type="predicted"/>
<sequence length="33" mass="3641">PVGEDGVHFNAKGQIMLGMMTASAIEKFYKEKL</sequence>
<organism evidence="1">
    <name type="scientific">marine sediment metagenome</name>
    <dbReference type="NCBI Taxonomy" id="412755"/>
    <lineage>
        <taxon>unclassified sequences</taxon>
        <taxon>metagenomes</taxon>
        <taxon>ecological metagenomes</taxon>
    </lineage>
</organism>
<protein>
    <submittedName>
        <fullName evidence="1">Uncharacterized protein</fullName>
    </submittedName>
</protein>
<dbReference type="EMBL" id="BARS01008409">
    <property type="protein sequence ID" value="GAF78409.1"/>
    <property type="molecule type" value="Genomic_DNA"/>
</dbReference>